<proteinExistence type="predicted"/>
<name>A0A7Z2G1J1_9BURK</name>
<reference evidence="3 4" key="1">
    <citation type="submission" date="2019-12" db="EMBL/GenBank/DDBJ databases">
        <title>Paraburkholderia acidiphila 7Q-K02 sp. nov and Paraburkholderia acidisoli DHF22 sp. nov., two strains isolated from forest soil.</title>
        <authorList>
            <person name="Gao Z."/>
            <person name="Qiu L."/>
        </authorList>
    </citation>
    <scope>NUCLEOTIDE SEQUENCE [LARGE SCALE GENOMIC DNA]</scope>
    <source>
        <strain evidence="3 4">7Q-K02</strain>
    </source>
</reference>
<dbReference type="RefSeq" id="WP_158756698.1">
    <property type="nucleotide sequence ID" value="NZ_CP046909.1"/>
</dbReference>
<evidence type="ECO:0000313" key="4">
    <source>
        <dbReference type="Proteomes" id="UP000434209"/>
    </source>
</evidence>
<keyword evidence="4" id="KW-1185">Reference proteome</keyword>
<dbReference type="Proteomes" id="UP000434209">
    <property type="component" value="Chromosome 1"/>
</dbReference>
<protein>
    <submittedName>
        <fullName evidence="3">DUF4148 domain-containing protein</fullName>
    </submittedName>
</protein>
<dbReference type="InterPro" id="IPR025421">
    <property type="entry name" value="DUF4148"/>
</dbReference>
<organism evidence="3 4">
    <name type="scientific">Paraburkholderia acidiphila</name>
    <dbReference type="NCBI Taxonomy" id="2571747"/>
    <lineage>
        <taxon>Bacteria</taxon>
        <taxon>Pseudomonadati</taxon>
        <taxon>Pseudomonadota</taxon>
        <taxon>Betaproteobacteria</taxon>
        <taxon>Burkholderiales</taxon>
        <taxon>Burkholderiaceae</taxon>
        <taxon>Paraburkholderia</taxon>
    </lineage>
</organism>
<dbReference type="EMBL" id="CP046909">
    <property type="protein sequence ID" value="QGZ53508.1"/>
    <property type="molecule type" value="Genomic_DNA"/>
</dbReference>
<feature type="chain" id="PRO_5030647973" evidence="2">
    <location>
        <begin position="26"/>
        <end position="105"/>
    </location>
</feature>
<feature type="region of interest" description="Disordered" evidence="1">
    <location>
        <begin position="53"/>
        <end position="74"/>
    </location>
</feature>
<gene>
    <name evidence="3" type="ORF">FAZ97_00535</name>
</gene>
<evidence type="ECO:0000313" key="3">
    <source>
        <dbReference type="EMBL" id="QGZ53508.1"/>
    </source>
</evidence>
<evidence type="ECO:0000256" key="1">
    <source>
        <dbReference type="SAM" id="MobiDB-lite"/>
    </source>
</evidence>
<keyword evidence="2" id="KW-0732">Signal</keyword>
<dbReference type="Pfam" id="PF13663">
    <property type="entry name" value="DUF4148"/>
    <property type="match status" value="1"/>
</dbReference>
<dbReference type="AlphaFoldDB" id="A0A7Z2G1J1"/>
<dbReference type="OrthoDB" id="9132159at2"/>
<dbReference type="KEGG" id="pacp:FAZ97_00535"/>
<sequence>MKTSVTLAALLVSAATALATAPAFASGEPAPAAAQALPVAAVATNTAPKTRAEVKAELASARAHGGELSLDPNSPAYPQQYAMGGYTAPREQVTAHFFHVRSAAD</sequence>
<feature type="signal peptide" evidence="2">
    <location>
        <begin position="1"/>
        <end position="25"/>
    </location>
</feature>
<accession>A0A7Z2G1J1</accession>
<evidence type="ECO:0000256" key="2">
    <source>
        <dbReference type="SAM" id="SignalP"/>
    </source>
</evidence>